<sequence length="338" mass="36792">MVNKSMWCAAKAAGNKAMRLRSAAADEAKAVSAAGDNLPAAVSGAGSRGDAPRGIEDYALELIYSGESDGDTESSKSVLRSIMSLAERRDIFGSSDESDAPSPRRSHSLESNQGGGKSQSKYGDGDAVMRHNQDDRAGRGVGTSIDTTQDARDRDVLRVAPEKKTWLPLQKVLDRLSDTGIANLQSLYKRAGRSFSDGPSSASDVPCHTTRRGPTNPPSVVSEVRNYPPRVDSRATGRDNSSDVLSHHSGSTFVPRESVDHREYQPMYEVDEGTHPPMDSRGPSDAVSQPDHVTCDLREDLDHERVRHLDLLGNMKRLSSYREKEKAKYALAQLANER</sequence>
<proteinExistence type="predicted"/>
<organism evidence="2 3">
    <name type="scientific">Hyaloperonospora arabidopsidis (strain Emoy2)</name>
    <name type="common">Downy mildew agent</name>
    <name type="synonym">Peronospora arabidopsidis</name>
    <dbReference type="NCBI Taxonomy" id="559515"/>
    <lineage>
        <taxon>Eukaryota</taxon>
        <taxon>Sar</taxon>
        <taxon>Stramenopiles</taxon>
        <taxon>Oomycota</taxon>
        <taxon>Peronosporomycetes</taxon>
        <taxon>Peronosporales</taxon>
        <taxon>Peronosporaceae</taxon>
        <taxon>Hyaloperonospora</taxon>
    </lineage>
</organism>
<dbReference type="VEuPathDB" id="FungiDB:HpaG803685"/>
<feature type="region of interest" description="Disordered" evidence="1">
    <location>
        <begin position="90"/>
        <end position="154"/>
    </location>
</feature>
<feature type="compositionally biased region" description="Polar residues" evidence="1">
    <location>
        <begin position="242"/>
        <end position="252"/>
    </location>
</feature>
<feature type="compositionally biased region" description="Basic and acidic residues" evidence="1">
    <location>
        <begin position="123"/>
        <end position="138"/>
    </location>
</feature>
<feature type="compositionally biased region" description="Basic and acidic residues" evidence="1">
    <location>
        <begin position="231"/>
        <end position="241"/>
    </location>
</feature>
<dbReference type="Proteomes" id="UP000011713">
    <property type="component" value="Unassembled WGS sequence"/>
</dbReference>
<reference evidence="3" key="1">
    <citation type="journal article" date="2010" name="Science">
        <title>Signatures of adaptation to obligate biotrophy in the Hyaloperonospora arabidopsidis genome.</title>
        <authorList>
            <person name="Baxter L."/>
            <person name="Tripathy S."/>
            <person name="Ishaque N."/>
            <person name="Boot N."/>
            <person name="Cabral A."/>
            <person name="Kemen E."/>
            <person name="Thines M."/>
            <person name="Ah-Fong A."/>
            <person name="Anderson R."/>
            <person name="Badejoko W."/>
            <person name="Bittner-Eddy P."/>
            <person name="Boore J.L."/>
            <person name="Chibucos M.C."/>
            <person name="Coates M."/>
            <person name="Dehal P."/>
            <person name="Delehaunty K."/>
            <person name="Dong S."/>
            <person name="Downton P."/>
            <person name="Dumas B."/>
            <person name="Fabro G."/>
            <person name="Fronick C."/>
            <person name="Fuerstenberg S.I."/>
            <person name="Fulton L."/>
            <person name="Gaulin E."/>
            <person name="Govers F."/>
            <person name="Hughes L."/>
            <person name="Humphray S."/>
            <person name="Jiang R.H."/>
            <person name="Judelson H."/>
            <person name="Kamoun S."/>
            <person name="Kyung K."/>
            <person name="Meijer H."/>
            <person name="Minx P."/>
            <person name="Morris P."/>
            <person name="Nelson J."/>
            <person name="Phuntumart V."/>
            <person name="Qutob D."/>
            <person name="Rehmany A."/>
            <person name="Rougon-Cardoso A."/>
            <person name="Ryden P."/>
            <person name="Torto-Alalibo T."/>
            <person name="Studholme D."/>
            <person name="Wang Y."/>
            <person name="Win J."/>
            <person name="Wood J."/>
            <person name="Clifton S.W."/>
            <person name="Rogers J."/>
            <person name="Van den Ackerveken G."/>
            <person name="Jones J.D."/>
            <person name="McDowell J.M."/>
            <person name="Beynon J."/>
            <person name="Tyler B.M."/>
        </authorList>
    </citation>
    <scope>NUCLEOTIDE SEQUENCE [LARGE SCALE GENOMIC DNA]</scope>
    <source>
        <strain evidence="3">Emoy2</strain>
    </source>
</reference>
<keyword evidence="3" id="KW-1185">Reference proteome</keyword>
<accession>M4BBM2</accession>
<evidence type="ECO:0008006" key="4">
    <source>
        <dbReference type="Google" id="ProtNLM"/>
    </source>
</evidence>
<dbReference type="HOGENOM" id="CLU_822451_0_0_1"/>
<evidence type="ECO:0000313" key="3">
    <source>
        <dbReference type="Proteomes" id="UP000011713"/>
    </source>
</evidence>
<feature type="region of interest" description="Disordered" evidence="1">
    <location>
        <begin position="192"/>
        <end position="291"/>
    </location>
</feature>
<dbReference type="EMBL" id="JH598105">
    <property type="status" value="NOT_ANNOTATED_CDS"/>
    <property type="molecule type" value="Genomic_DNA"/>
</dbReference>
<name>M4BBM2_HYAAE</name>
<evidence type="ECO:0000313" key="2">
    <source>
        <dbReference type="EnsemblProtists" id="HpaP803685"/>
    </source>
</evidence>
<dbReference type="InParanoid" id="M4BBM2"/>
<dbReference type="AlphaFoldDB" id="M4BBM2"/>
<protein>
    <recommendedName>
        <fullName evidence="4">RxLR effector candidate protein</fullName>
    </recommendedName>
</protein>
<reference evidence="2" key="2">
    <citation type="submission" date="2015-06" db="UniProtKB">
        <authorList>
            <consortium name="EnsemblProtists"/>
        </authorList>
    </citation>
    <scope>IDENTIFICATION</scope>
    <source>
        <strain evidence="2">Emoy2</strain>
    </source>
</reference>
<dbReference type="EnsemblProtists" id="HpaT803685">
    <property type="protein sequence ID" value="HpaP803685"/>
    <property type="gene ID" value="HpaG803685"/>
</dbReference>
<evidence type="ECO:0000256" key="1">
    <source>
        <dbReference type="SAM" id="MobiDB-lite"/>
    </source>
</evidence>